<proteinExistence type="predicted"/>
<protein>
    <submittedName>
        <fullName evidence="1">Uncharacterized protein</fullName>
    </submittedName>
</protein>
<dbReference type="EMBL" id="UINC01031272">
    <property type="protein sequence ID" value="SVB17056.1"/>
    <property type="molecule type" value="Genomic_DNA"/>
</dbReference>
<feature type="non-terminal residue" evidence="1">
    <location>
        <position position="54"/>
    </location>
</feature>
<evidence type="ECO:0000313" key="1">
    <source>
        <dbReference type="EMBL" id="SVB17056.1"/>
    </source>
</evidence>
<organism evidence="1">
    <name type="scientific">marine metagenome</name>
    <dbReference type="NCBI Taxonomy" id="408172"/>
    <lineage>
        <taxon>unclassified sequences</taxon>
        <taxon>metagenomes</taxon>
        <taxon>ecological metagenomes</taxon>
    </lineage>
</organism>
<sequence>MLAIELSKLGANIILLGRNQKKLNSVYDQLNTSTSLQKHLIIETDLYTLNNITA</sequence>
<dbReference type="AlphaFoldDB" id="A0A382BTA7"/>
<reference evidence="1" key="1">
    <citation type="submission" date="2018-05" db="EMBL/GenBank/DDBJ databases">
        <authorList>
            <person name="Lanie J.A."/>
            <person name="Ng W.-L."/>
            <person name="Kazmierczak K.M."/>
            <person name="Andrzejewski T.M."/>
            <person name="Davidsen T.M."/>
            <person name="Wayne K.J."/>
            <person name="Tettelin H."/>
            <person name="Glass J.I."/>
            <person name="Rusch D."/>
            <person name="Podicherti R."/>
            <person name="Tsui H.-C.T."/>
            <person name="Winkler M.E."/>
        </authorList>
    </citation>
    <scope>NUCLEOTIDE SEQUENCE</scope>
</reference>
<name>A0A382BTA7_9ZZZZ</name>
<dbReference type="InterPro" id="IPR036291">
    <property type="entry name" value="NAD(P)-bd_dom_sf"/>
</dbReference>
<gene>
    <name evidence="1" type="ORF">METZ01_LOCUS169910</name>
</gene>
<dbReference type="SUPFAM" id="SSF51735">
    <property type="entry name" value="NAD(P)-binding Rossmann-fold domains"/>
    <property type="match status" value="1"/>
</dbReference>
<accession>A0A382BTA7</accession>